<accession>A0ABT5JBR3</accession>
<dbReference type="EC" id="2.4.-.-" evidence="6"/>
<name>A0ABT5JBR3_RHOTP</name>
<reference evidence="6" key="1">
    <citation type="journal article" date="2023" name="Microbiol Resour">
        <title>Genome Sequences of Rhodoplanes serenus and Two Thermotolerant Strains, Rhodoplanes tepidamans and 'Rhodoplanes cryptolactis,' Further Refine the Genus.</title>
        <authorList>
            <person name="Rayyan A.A."/>
            <person name="Kyndt J.A."/>
        </authorList>
    </citation>
    <scope>NUCLEOTIDE SEQUENCE</scope>
    <source>
        <strain evidence="6">DSM 9987</strain>
    </source>
</reference>
<dbReference type="PANTHER" id="PTHR12526:SF640">
    <property type="entry name" value="COLANIC ACID BIOSYNTHESIS GLYCOSYLTRANSFERASE WCAL-RELATED"/>
    <property type="match status" value="1"/>
</dbReference>
<evidence type="ECO:0000259" key="4">
    <source>
        <dbReference type="Pfam" id="PF00534"/>
    </source>
</evidence>
<comment type="caution">
    <text evidence="6">The sequence shown here is derived from an EMBL/GenBank/DDBJ whole genome shotgun (WGS) entry which is preliminary data.</text>
</comment>
<protein>
    <submittedName>
        <fullName evidence="6">Glycosyltransferase</fullName>
        <ecNumber evidence="6">2.4.-.-</ecNumber>
    </submittedName>
</protein>
<dbReference type="GO" id="GO:0016757">
    <property type="term" value="F:glycosyltransferase activity"/>
    <property type="evidence" value="ECO:0007669"/>
    <property type="project" value="UniProtKB-KW"/>
</dbReference>
<proteinExistence type="inferred from homology"/>
<evidence type="ECO:0000256" key="1">
    <source>
        <dbReference type="ARBA" id="ARBA00009481"/>
    </source>
</evidence>
<dbReference type="RefSeq" id="WP_272777982.1">
    <property type="nucleotide sequence ID" value="NZ_JAQQLI010000024.1"/>
</dbReference>
<dbReference type="EMBL" id="JAQQLI010000024">
    <property type="protein sequence ID" value="MDC7787138.1"/>
    <property type="molecule type" value="Genomic_DNA"/>
</dbReference>
<evidence type="ECO:0000256" key="2">
    <source>
        <dbReference type="ARBA" id="ARBA00022676"/>
    </source>
</evidence>
<evidence type="ECO:0000313" key="6">
    <source>
        <dbReference type="EMBL" id="MDC7787138.1"/>
    </source>
</evidence>
<dbReference type="Proteomes" id="UP001165652">
    <property type="component" value="Unassembled WGS sequence"/>
</dbReference>
<dbReference type="Gene3D" id="3.40.50.2000">
    <property type="entry name" value="Glycogen Phosphorylase B"/>
    <property type="match status" value="2"/>
</dbReference>
<evidence type="ECO:0000313" key="7">
    <source>
        <dbReference type="Proteomes" id="UP001165652"/>
    </source>
</evidence>
<evidence type="ECO:0000259" key="5">
    <source>
        <dbReference type="Pfam" id="PF13439"/>
    </source>
</evidence>
<comment type="similarity">
    <text evidence="1">Belongs to the glycosyltransferase group 1 family. Glycosyltransferase 4 subfamily.</text>
</comment>
<dbReference type="InterPro" id="IPR001296">
    <property type="entry name" value="Glyco_trans_1"/>
</dbReference>
<dbReference type="InterPro" id="IPR028098">
    <property type="entry name" value="Glyco_trans_4-like_N"/>
</dbReference>
<gene>
    <name evidence="6" type="ORF">PQJ73_15715</name>
</gene>
<keyword evidence="3 6" id="KW-0808">Transferase</keyword>
<dbReference type="Pfam" id="PF00534">
    <property type="entry name" value="Glycos_transf_1"/>
    <property type="match status" value="1"/>
</dbReference>
<dbReference type="PANTHER" id="PTHR12526">
    <property type="entry name" value="GLYCOSYLTRANSFERASE"/>
    <property type="match status" value="1"/>
</dbReference>
<organism evidence="6 7">
    <name type="scientific">Rhodoplanes tepidamans</name>
    <name type="common">Rhodoplanes cryptolactis</name>
    <dbReference type="NCBI Taxonomy" id="200616"/>
    <lineage>
        <taxon>Bacteria</taxon>
        <taxon>Pseudomonadati</taxon>
        <taxon>Pseudomonadota</taxon>
        <taxon>Alphaproteobacteria</taxon>
        <taxon>Hyphomicrobiales</taxon>
        <taxon>Nitrobacteraceae</taxon>
        <taxon>Rhodoplanes</taxon>
    </lineage>
</organism>
<keyword evidence="2 6" id="KW-0328">Glycosyltransferase</keyword>
<dbReference type="Pfam" id="PF13439">
    <property type="entry name" value="Glyco_transf_4"/>
    <property type="match status" value="1"/>
</dbReference>
<evidence type="ECO:0000256" key="3">
    <source>
        <dbReference type="ARBA" id="ARBA00022679"/>
    </source>
</evidence>
<feature type="domain" description="Glycosyl transferase family 1" evidence="4">
    <location>
        <begin position="190"/>
        <end position="355"/>
    </location>
</feature>
<feature type="domain" description="Glycosyltransferase subfamily 4-like N-terminal" evidence="5">
    <location>
        <begin position="82"/>
        <end position="182"/>
    </location>
</feature>
<sequence>MASPRVMFVNHTSAIAGAELVLLDVVRAWRGATAFLFEDGPLEGAMRGKGLDIVKSRFGGGLAVVKRDASLWRAAPLAGRLAGVTLEIAGAARRHDVIYANSQKAFVLAALAHAVARRPLVWHLHDIIDGSHFGAGQRRLQVALANRFAARVIVPSEAAATAFVSAGGRDGLVEVVPNGVDIVRDPRSRDDLRRDLGLPAGRLVGVFSRLAPWKGQHVVIEALRALPDTRLLIVGDALFGEQAYAATLRRQVETLGLADRVLFLGHRPDVPLLMQAVDAMVHPSVSPEPFGRTLVEAMLSRVPVIATEAGAAPDILDHGGAGTLVPPADAMALAAALARVLDTPGVPADQIDRAEARARRRYGVAAMQDAVAAVIARVAGDHPAAGARA</sequence>
<reference evidence="6" key="2">
    <citation type="submission" date="2023-02" db="EMBL/GenBank/DDBJ databases">
        <authorList>
            <person name="Rayyan A."/>
            <person name="Meyer T."/>
            <person name="Kyndt J.A."/>
        </authorList>
    </citation>
    <scope>NUCLEOTIDE SEQUENCE</scope>
    <source>
        <strain evidence="6">DSM 9987</strain>
    </source>
</reference>
<keyword evidence="7" id="KW-1185">Reference proteome</keyword>
<dbReference type="SUPFAM" id="SSF53756">
    <property type="entry name" value="UDP-Glycosyltransferase/glycogen phosphorylase"/>
    <property type="match status" value="1"/>
</dbReference>